<name>A0A8J2Z8G6_9PROT</name>
<dbReference type="PRINTS" id="PR01210">
    <property type="entry name" value="GGTRANSPTASE"/>
</dbReference>
<keyword evidence="4 11" id="KW-0808">Transferase</keyword>
<dbReference type="InterPro" id="IPR043138">
    <property type="entry name" value="GGT_lsub"/>
</dbReference>
<accession>A0A8J2Z8G6</accession>
<evidence type="ECO:0000256" key="5">
    <source>
        <dbReference type="ARBA" id="ARBA00022801"/>
    </source>
</evidence>
<dbReference type="GO" id="GO:0036374">
    <property type="term" value="F:glutathione hydrolase activity"/>
    <property type="evidence" value="ECO:0007669"/>
    <property type="project" value="UniProtKB-UniRule"/>
</dbReference>
<evidence type="ECO:0000256" key="7">
    <source>
        <dbReference type="ARBA" id="ARBA00023315"/>
    </source>
</evidence>
<dbReference type="Proteomes" id="UP000597507">
    <property type="component" value="Unassembled WGS sequence"/>
</dbReference>
<dbReference type="InterPro" id="IPR043137">
    <property type="entry name" value="GGT_ssub_C"/>
</dbReference>
<keyword evidence="7 11" id="KW-0012">Acyltransferase</keyword>
<keyword evidence="6 11" id="KW-0865">Zymogen</keyword>
<dbReference type="InterPro" id="IPR051792">
    <property type="entry name" value="GGT_bact"/>
</dbReference>
<feature type="region of interest" description="Disordered" evidence="12">
    <location>
        <begin position="88"/>
        <end position="117"/>
    </location>
</feature>
<evidence type="ECO:0000313" key="13">
    <source>
        <dbReference type="EMBL" id="GGG19245.1"/>
    </source>
</evidence>
<dbReference type="InterPro" id="IPR029055">
    <property type="entry name" value="Ntn_hydrolases_N"/>
</dbReference>
<protein>
    <recommendedName>
        <fullName evidence="11">Glutathione hydrolase proenzyme</fullName>
        <ecNumber evidence="11">2.3.2.2</ecNumber>
        <ecNumber evidence="11">3.4.19.13</ecNumber>
    </recommendedName>
    <component>
        <recommendedName>
            <fullName evidence="11">Glutathione hydrolase large chain</fullName>
        </recommendedName>
    </component>
    <component>
        <recommendedName>
            <fullName evidence="11">Glutathione hydrolase small chain</fullName>
        </recommendedName>
    </component>
</protein>
<evidence type="ECO:0000256" key="12">
    <source>
        <dbReference type="SAM" id="MobiDB-lite"/>
    </source>
</evidence>
<reference evidence="13 14" key="1">
    <citation type="journal article" date="2014" name="Int. J. Syst. Evol. Microbiol.">
        <title>Complete genome sequence of Corynebacterium casei LMG S-19264T (=DSM 44701T), isolated from a smear-ripened cheese.</title>
        <authorList>
            <consortium name="US DOE Joint Genome Institute (JGI-PGF)"/>
            <person name="Walter F."/>
            <person name="Albersmeier A."/>
            <person name="Kalinowski J."/>
            <person name="Ruckert C."/>
        </authorList>
    </citation>
    <scope>NUCLEOTIDE SEQUENCE [LARGE SCALE GENOMIC DNA]</scope>
    <source>
        <strain evidence="13 14">CGMCC 1.16330</strain>
    </source>
</reference>
<dbReference type="EC" id="2.3.2.2" evidence="11"/>
<dbReference type="SUPFAM" id="SSF56235">
    <property type="entry name" value="N-terminal nucleophile aminohydrolases (Ntn hydrolases)"/>
    <property type="match status" value="1"/>
</dbReference>
<dbReference type="UniPathway" id="UPA00204"/>
<dbReference type="PANTHER" id="PTHR43199:SF1">
    <property type="entry name" value="GLUTATHIONE HYDROLASE PROENZYME"/>
    <property type="match status" value="1"/>
</dbReference>
<evidence type="ECO:0000256" key="1">
    <source>
        <dbReference type="ARBA" id="ARBA00001049"/>
    </source>
</evidence>
<comment type="pathway">
    <text evidence="11">Sulfur metabolism; glutathione metabolism.</text>
</comment>
<comment type="PTM">
    <text evidence="11">Cleaved by autocatalysis into a large and a small subunit.</text>
</comment>
<keyword evidence="14" id="KW-1185">Reference proteome</keyword>
<evidence type="ECO:0000256" key="10">
    <source>
        <dbReference type="PIRSR" id="PIRSR600101-2"/>
    </source>
</evidence>
<evidence type="ECO:0000313" key="14">
    <source>
        <dbReference type="Proteomes" id="UP000597507"/>
    </source>
</evidence>
<feature type="binding site" evidence="10">
    <location>
        <begin position="379"/>
        <end position="381"/>
    </location>
    <ligand>
        <name>L-glutamate</name>
        <dbReference type="ChEBI" id="CHEBI:29985"/>
    </ligand>
</feature>
<comment type="caution">
    <text evidence="13">The sequence shown here is derived from an EMBL/GenBank/DDBJ whole genome shotgun (WGS) entry which is preliminary data.</text>
</comment>
<comment type="catalytic activity">
    <reaction evidence="8 11">
        <text>an N-terminal (5-L-glutamyl)-[peptide] + an alpha-amino acid = 5-L-glutamyl amino acid + an N-terminal L-alpha-aminoacyl-[peptide]</text>
        <dbReference type="Rhea" id="RHEA:23904"/>
        <dbReference type="Rhea" id="RHEA-COMP:9780"/>
        <dbReference type="Rhea" id="RHEA-COMP:9795"/>
        <dbReference type="ChEBI" id="CHEBI:77644"/>
        <dbReference type="ChEBI" id="CHEBI:78597"/>
        <dbReference type="ChEBI" id="CHEBI:78599"/>
        <dbReference type="ChEBI" id="CHEBI:78608"/>
        <dbReference type="EC" id="2.3.2.2"/>
    </reaction>
</comment>
<feature type="active site" description="Nucleophile" evidence="9">
    <location>
        <position position="361"/>
    </location>
</feature>
<comment type="catalytic activity">
    <reaction evidence="2 11">
        <text>glutathione + H2O = L-cysteinylglycine + L-glutamate</text>
        <dbReference type="Rhea" id="RHEA:28807"/>
        <dbReference type="ChEBI" id="CHEBI:15377"/>
        <dbReference type="ChEBI" id="CHEBI:29985"/>
        <dbReference type="ChEBI" id="CHEBI:57925"/>
        <dbReference type="ChEBI" id="CHEBI:61694"/>
        <dbReference type="EC" id="3.4.19.13"/>
    </reaction>
</comment>
<proteinExistence type="inferred from homology"/>
<keyword evidence="5 11" id="KW-0378">Hydrolase</keyword>
<dbReference type="PANTHER" id="PTHR43199">
    <property type="entry name" value="GLUTATHIONE HYDROLASE"/>
    <property type="match status" value="1"/>
</dbReference>
<evidence type="ECO:0000256" key="6">
    <source>
        <dbReference type="ARBA" id="ARBA00023145"/>
    </source>
</evidence>
<feature type="binding site" evidence="10">
    <location>
        <position position="445"/>
    </location>
    <ligand>
        <name>L-glutamate</name>
        <dbReference type="ChEBI" id="CHEBI:29985"/>
    </ligand>
</feature>
<dbReference type="GO" id="GO:0103068">
    <property type="term" value="F:leukotriene C4 gamma-glutamyl transferase activity"/>
    <property type="evidence" value="ECO:0007669"/>
    <property type="project" value="UniProtKB-EC"/>
</dbReference>
<comment type="subunit">
    <text evidence="11">This enzyme consists of two polypeptide chains, which are synthesized in precursor form from a single polypeptide.</text>
</comment>
<dbReference type="Gene3D" id="3.60.20.40">
    <property type="match status" value="1"/>
</dbReference>
<dbReference type="RefSeq" id="WP_188897955.1">
    <property type="nucleotide sequence ID" value="NZ_BMKS01000001.1"/>
</dbReference>
<comment type="catalytic activity">
    <reaction evidence="1 11">
        <text>an S-substituted glutathione + H2O = an S-substituted L-cysteinylglycine + L-glutamate</text>
        <dbReference type="Rhea" id="RHEA:59468"/>
        <dbReference type="ChEBI" id="CHEBI:15377"/>
        <dbReference type="ChEBI" id="CHEBI:29985"/>
        <dbReference type="ChEBI" id="CHEBI:90779"/>
        <dbReference type="ChEBI" id="CHEBI:143103"/>
        <dbReference type="EC" id="3.4.19.13"/>
    </reaction>
</comment>
<evidence type="ECO:0000256" key="3">
    <source>
        <dbReference type="ARBA" id="ARBA00009381"/>
    </source>
</evidence>
<organism evidence="13 14">
    <name type="scientific">Caldovatus sediminis</name>
    <dbReference type="NCBI Taxonomy" id="2041189"/>
    <lineage>
        <taxon>Bacteria</taxon>
        <taxon>Pseudomonadati</taxon>
        <taxon>Pseudomonadota</taxon>
        <taxon>Alphaproteobacteria</taxon>
        <taxon>Acetobacterales</taxon>
        <taxon>Roseomonadaceae</taxon>
        <taxon>Caldovatus</taxon>
    </lineage>
</organism>
<evidence type="ECO:0000256" key="4">
    <source>
        <dbReference type="ARBA" id="ARBA00022679"/>
    </source>
</evidence>
<evidence type="ECO:0000256" key="2">
    <source>
        <dbReference type="ARBA" id="ARBA00001089"/>
    </source>
</evidence>
<dbReference type="AlphaFoldDB" id="A0A8J2Z8G6"/>
<evidence type="ECO:0000256" key="9">
    <source>
        <dbReference type="PIRSR" id="PIRSR600101-1"/>
    </source>
</evidence>
<dbReference type="Gene3D" id="1.10.246.130">
    <property type="match status" value="1"/>
</dbReference>
<comment type="similarity">
    <text evidence="3 11">Belongs to the gamma-glutamyltransferase family.</text>
</comment>
<feature type="binding site" evidence="10">
    <location>
        <begin position="422"/>
        <end position="423"/>
    </location>
    <ligand>
        <name>L-glutamate</name>
        <dbReference type="ChEBI" id="CHEBI:29985"/>
    </ligand>
</feature>
<dbReference type="EC" id="3.4.19.13" evidence="11"/>
<evidence type="ECO:0000256" key="11">
    <source>
        <dbReference type="RuleBase" id="RU368036"/>
    </source>
</evidence>
<sequence length="559" mass="57717">MTATSFACEKRPARAARGMVVTNHPLASAAGAEMLAAGGNAVDAAVAALFALTVVEPMMVGLLGGGMTHLRLPDGSHTVIDGLSTAPLAARPDTFRPDPAAPPGSTEAAGRENSIGPRSVAAPGNLLAWCEALARFGTMPLADVMEPAIRHAARGFAVTPYLSECIAEVAADLARDPAIAARFLPDGAPLRPGARLVQPDTAETLRAVAREGAAALHGGAIGIAVADQIARSGGLLSRRDLIEYRTVERAPVRGTYRGATILGPPPPSSGGVHVIQMLNILEGYDIAGLGFGTPDSLHLLAEALKIAFADRAAATADPAFVPVPVARLTDKAYAAERRARIAPDRARDWPAGVAPADSPNTTHLTVADREGRIVCATHTINSLFGARFLIPEVGLIPNNYMALFDPRPGRALSIAPGKRITTSQAPVIALRGDGSPLVALGMPGGLRIFGSVMQALVNLLDHRMTLQQAVEAPRLWTQGAARVVEVETGFPAPVREALAARGHVVQAVAHVGGGMCAIGFDPDGTLEGAACWRADGTAIGLGGGLAREGARFWPDAARG</sequence>
<dbReference type="GO" id="GO:0006750">
    <property type="term" value="P:glutathione biosynthetic process"/>
    <property type="evidence" value="ECO:0007669"/>
    <property type="project" value="UniProtKB-KW"/>
</dbReference>
<evidence type="ECO:0000256" key="8">
    <source>
        <dbReference type="ARBA" id="ARBA00047417"/>
    </source>
</evidence>
<dbReference type="Pfam" id="PF01019">
    <property type="entry name" value="G_glu_transpept"/>
    <property type="match status" value="1"/>
</dbReference>
<dbReference type="InterPro" id="IPR000101">
    <property type="entry name" value="GGT_peptidase"/>
</dbReference>
<dbReference type="GO" id="GO:0006751">
    <property type="term" value="P:glutathione catabolic process"/>
    <property type="evidence" value="ECO:0007669"/>
    <property type="project" value="UniProtKB-UniRule"/>
</dbReference>
<gene>
    <name evidence="13" type="ORF">GCM10010964_04380</name>
</gene>
<keyword evidence="11" id="KW-0317">Glutathione biosynthesis</keyword>
<dbReference type="EMBL" id="BMKS01000001">
    <property type="protein sequence ID" value="GGG19245.1"/>
    <property type="molecule type" value="Genomic_DNA"/>
</dbReference>
<dbReference type="NCBIfam" id="TIGR00066">
    <property type="entry name" value="g_glut_trans"/>
    <property type="match status" value="1"/>
</dbReference>